<dbReference type="Proteomes" id="UP000824890">
    <property type="component" value="Unassembled WGS sequence"/>
</dbReference>
<evidence type="ECO:0000313" key="2">
    <source>
        <dbReference type="EMBL" id="KAH0875628.1"/>
    </source>
</evidence>
<gene>
    <name evidence="2" type="ORF">HID58_072990</name>
</gene>
<evidence type="ECO:0000256" key="1">
    <source>
        <dbReference type="SAM" id="MobiDB-lite"/>
    </source>
</evidence>
<accession>A0ABQ7Z614</accession>
<feature type="region of interest" description="Disordered" evidence="1">
    <location>
        <begin position="161"/>
        <end position="213"/>
    </location>
</feature>
<organism evidence="2 3">
    <name type="scientific">Brassica napus</name>
    <name type="common">Rape</name>
    <dbReference type="NCBI Taxonomy" id="3708"/>
    <lineage>
        <taxon>Eukaryota</taxon>
        <taxon>Viridiplantae</taxon>
        <taxon>Streptophyta</taxon>
        <taxon>Embryophyta</taxon>
        <taxon>Tracheophyta</taxon>
        <taxon>Spermatophyta</taxon>
        <taxon>Magnoliopsida</taxon>
        <taxon>eudicotyledons</taxon>
        <taxon>Gunneridae</taxon>
        <taxon>Pentapetalae</taxon>
        <taxon>rosids</taxon>
        <taxon>malvids</taxon>
        <taxon>Brassicales</taxon>
        <taxon>Brassicaceae</taxon>
        <taxon>Brassiceae</taxon>
        <taxon>Brassica</taxon>
    </lineage>
</organism>
<reference evidence="2 3" key="1">
    <citation type="submission" date="2021-05" db="EMBL/GenBank/DDBJ databases">
        <title>Genome Assembly of Synthetic Allotetraploid Brassica napus Reveals Homoeologous Exchanges between Subgenomes.</title>
        <authorList>
            <person name="Davis J.T."/>
        </authorList>
    </citation>
    <scope>NUCLEOTIDE SEQUENCE [LARGE SCALE GENOMIC DNA]</scope>
    <source>
        <strain evidence="3">cv. Da-Ae</strain>
        <tissue evidence="2">Seedling</tissue>
    </source>
</reference>
<keyword evidence="3" id="KW-1185">Reference proteome</keyword>
<evidence type="ECO:0000313" key="3">
    <source>
        <dbReference type="Proteomes" id="UP000824890"/>
    </source>
</evidence>
<feature type="region of interest" description="Disordered" evidence="1">
    <location>
        <begin position="1"/>
        <end position="61"/>
    </location>
</feature>
<dbReference type="EMBL" id="JAGKQM010000016">
    <property type="protein sequence ID" value="KAH0875628.1"/>
    <property type="molecule type" value="Genomic_DNA"/>
</dbReference>
<proteinExistence type="predicted"/>
<comment type="caution">
    <text evidence="2">The sequence shown here is derived from an EMBL/GenBank/DDBJ whole genome shotgun (WGS) entry which is preliminary data.</text>
</comment>
<feature type="compositionally biased region" description="Polar residues" evidence="1">
    <location>
        <begin position="16"/>
        <end position="29"/>
    </location>
</feature>
<protein>
    <submittedName>
        <fullName evidence="2">Uncharacterized protein</fullName>
    </submittedName>
</protein>
<feature type="compositionally biased region" description="Basic and acidic residues" evidence="1">
    <location>
        <begin position="177"/>
        <end position="190"/>
    </location>
</feature>
<sequence length="213" mass="23046">MHGQPSPARQHMVISVASSGPVQTATQDNKPVIKLKPKLGSEAEKSSSSMGRSKVPVNPPEILIKQVNTKTTVCNKISTVGTFKSSTTSGMETPAAMDTRPSIKGWCASASGELGTPEKMGLTNRHRGRAAQWISSESRRGPSTSAFVKLDLVGERRWKWPTTLSKRRRSKGLGVTEADRHDGEAGRPPEGHGSGVPDSETKTRAAETFRTWW</sequence>
<name>A0ABQ7Z614_BRANA</name>